<accession>A0ABU6VP04</accession>
<protein>
    <submittedName>
        <fullName evidence="1">Uncharacterized protein</fullName>
    </submittedName>
</protein>
<keyword evidence="2" id="KW-1185">Reference proteome</keyword>
<name>A0ABU6VP04_9FABA</name>
<organism evidence="1 2">
    <name type="scientific">Stylosanthes scabra</name>
    <dbReference type="NCBI Taxonomy" id="79078"/>
    <lineage>
        <taxon>Eukaryota</taxon>
        <taxon>Viridiplantae</taxon>
        <taxon>Streptophyta</taxon>
        <taxon>Embryophyta</taxon>
        <taxon>Tracheophyta</taxon>
        <taxon>Spermatophyta</taxon>
        <taxon>Magnoliopsida</taxon>
        <taxon>eudicotyledons</taxon>
        <taxon>Gunneridae</taxon>
        <taxon>Pentapetalae</taxon>
        <taxon>rosids</taxon>
        <taxon>fabids</taxon>
        <taxon>Fabales</taxon>
        <taxon>Fabaceae</taxon>
        <taxon>Papilionoideae</taxon>
        <taxon>50 kb inversion clade</taxon>
        <taxon>dalbergioids sensu lato</taxon>
        <taxon>Dalbergieae</taxon>
        <taxon>Pterocarpus clade</taxon>
        <taxon>Stylosanthes</taxon>
    </lineage>
</organism>
<evidence type="ECO:0000313" key="2">
    <source>
        <dbReference type="Proteomes" id="UP001341840"/>
    </source>
</evidence>
<sequence length="249" mass="28172">MLFNSKLETILADFESKYQETSRPPYPPFFGDYIGREVLFKIERRRAGYAPYTNAFNIISCCDAGIIKKFKDDPNSARILQSAVFSPIVEDLIQKNDLHDEVVSIWDRLGISLENMLDIKVDFQVLSSTHDLKKPSEILKIDANIYLSKLIGRKLVMMVDPDGIEDNVGDVGYQVFKSSNDPSLIKLFQLAEKGAIKKKVGSAKSGQEINNKKRLYTLYDEVPRLVKQKLENAFNICVTAAEVGKLDQN</sequence>
<comment type="caution">
    <text evidence="1">The sequence shown here is derived from an EMBL/GenBank/DDBJ whole genome shotgun (WGS) entry which is preliminary data.</text>
</comment>
<proteinExistence type="predicted"/>
<evidence type="ECO:0000313" key="1">
    <source>
        <dbReference type="EMBL" id="MED6175327.1"/>
    </source>
</evidence>
<reference evidence="1 2" key="1">
    <citation type="journal article" date="2023" name="Plants (Basel)">
        <title>Bridging the Gap: Combining Genomics and Transcriptomics Approaches to Understand Stylosanthes scabra, an Orphan Legume from the Brazilian Caatinga.</title>
        <authorList>
            <person name="Ferreira-Neto J.R.C."/>
            <person name="da Silva M.D."/>
            <person name="Binneck E."/>
            <person name="de Melo N.F."/>
            <person name="da Silva R.H."/>
            <person name="de Melo A.L.T.M."/>
            <person name="Pandolfi V."/>
            <person name="Bustamante F.O."/>
            <person name="Brasileiro-Vidal A.C."/>
            <person name="Benko-Iseppon A.M."/>
        </authorList>
    </citation>
    <scope>NUCLEOTIDE SEQUENCE [LARGE SCALE GENOMIC DNA]</scope>
    <source>
        <tissue evidence="1">Leaves</tissue>
    </source>
</reference>
<dbReference type="Proteomes" id="UP001341840">
    <property type="component" value="Unassembled WGS sequence"/>
</dbReference>
<dbReference type="EMBL" id="JASCZI010152071">
    <property type="protein sequence ID" value="MED6175327.1"/>
    <property type="molecule type" value="Genomic_DNA"/>
</dbReference>
<gene>
    <name evidence="1" type="ORF">PIB30_077303</name>
</gene>